<organism evidence="8 9">
    <name type="scientific">Sorangium cellulosum</name>
    <name type="common">Polyangium cellulosum</name>
    <dbReference type="NCBI Taxonomy" id="56"/>
    <lineage>
        <taxon>Bacteria</taxon>
        <taxon>Pseudomonadati</taxon>
        <taxon>Myxococcota</taxon>
        <taxon>Polyangia</taxon>
        <taxon>Polyangiales</taxon>
        <taxon>Polyangiaceae</taxon>
        <taxon>Sorangium</taxon>
    </lineage>
</organism>
<dbReference type="GO" id="GO:0004674">
    <property type="term" value="F:protein serine/threonine kinase activity"/>
    <property type="evidence" value="ECO:0007669"/>
    <property type="project" value="TreeGrafter"/>
</dbReference>
<keyword evidence="6" id="KW-0472">Membrane</keyword>
<dbReference type="PANTHER" id="PTHR43671">
    <property type="entry name" value="SERINE/THREONINE-PROTEIN KINASE NEK"/>
    <property type="match status" value="1"/>
</dbReference>
<dbReference type="SUPFAM" id="SSF56112">
    <property type="entry name" value="Protein kinase-like (PK-like)"/>
    <property type="match status" value="1"/>
</dbReference>
<dbReference type="CDD" id="cd14014">
    <property type="entry name" value="STKc_PknB_like"/>
    <property type="match status" value="1"/>
</dbReference>
<sequence length="872" mass="88740">MEAAQERERRTLDRYTLHGVIASGGMASVHFGRLVGAHGFARTVAIKRLHPQFARDPEFSSMLLDEARLAVRIRHPNVVTTLDSVQADDELFVVMEYIAGESLSSLLREAGRQGQKVPQPVGSAIVAGALAGLHAAHEATDEDGAPLQIVHRDVSPQNILVGEDGIARVLDFGIARAAVRSQVSRVGQLKGKLSYMAPEQLRGAPLNRRADIYAASVVLWEVLTGRRLFTGECDAEIYGRILEGVVQPPSAYGEVPRALDEVVLRGLEKDPERRYATALEMAAALEDALSPASPRAVGAWVEATAGPLLEARAKSLAAIETSQRSAIAAQRGVAPAPRGAAPALPPSGPAAVDRAPPREIDTRPALPAGHRARAARASVTVATMTRTVEDMARPVASALATPIAAAGPARRVNAQLVRASTLAFGAAALLLAVVVGRGCGARPEAAPDERAGVGEPSGEPSAPARVSAPAIASAPAPEASGAAEGSGAAPEASGAAPEASGAAPEASGAAPGASGAVPEAPATSAPAAAPAASASAPTEAASATRAAAPDRAAGGALRPRRAARGRGRAACPPTTWTATASGGSSVSVCDGRKRVACAAMKRGLLVAFVAAVTLLAGSRARAQGVGETCAASYEQAQQLVRDRALRRARAELRLCVSSCPATLARDCQSWSEQVERDMPSVALSTTSADGHAPGRVRVLLDGAPLVEALPKDPIELDPGRHTLTFEDAAGTRVVTVVTVSPGDKALPIAVRFPAAAPPAGARGGAAPVRQRWPLVLAGAGAVALGVGAFLGIKGHVDRSELRSRCAPGCTADEVEAIDTLWTAAAISAGAGLVVAGVGAVLYFQLDPVVPVAPATGSALLPDGAALSLRGSF</sequence>
<evidence type="ECO:0000259" key="7">
    <source>
        <dbReference type="PROSITE" id="PS50011"/>
    </source>
</evidence>
<keyword evidence="4" id="KW-0067">ATP-binding</keyword>
<feature type="compositionally biased region" description="Low complexity" evidence="5">
    <location>
        <begin position="459"/>
        <end position="557"/>
    </location>
</feature>
<evidence type="ECO:0000313" key="8">
    <source>
        <dbReference type="EMBL" id="AUX32211.1"/>
    </source>
</evidence>
<evidence type="ECO:0000313" key="9">
    <source>
        <dbReference type="Proteomes" id="UP000295497"/>
    </source>
</evidence>
<name>A0A4P2QQQ0_SORCE</name>
<evidence type="ECO:0000256" key="5">
    <source>
        <dbReference type="SAM" id="MobiDB-lite"/>
    </source>
</evidence>
<feature type="region of interest" description="Disordered" evidence="5">
    <location>
        <begin position="336"/>
        <end position="375"/>
    </location>
</feature>
<feature type="region of interest" description="Disordered" evidence="5">
    <location>
        <begin position="443"/>
        <end position="576"/>
    </location>
</feature>
<dbReference type="Gene3D" id="3.30.200.20">
    <property type="entry name" value="Phosphorylase Kinase, domain 1"/>
    <property type="match status" value="1"/>
</dbReference>
<evidence type="ECO:0000256" key="6">
    <source>
        <dbReference type="SAM" id="Phobius"/>
    </source>
</evidence>
<accession>A0A4P2QQQ0</accession>
<keyword evidence="3" id="KW-0418">Kinase</keyword>
<dbReference type="PANTHER" id="PTHR43671:SF85">
    <property type="entry name" value="KINASE, PUTATIVE-RELATED"/>
    <property type="match status" value="1"/>
</dbReference>
<protein>
    <recommendedName>
        <fullName evidence="7">Protein kinase domain-containing protein</fullName>
    </recommendedName>
</protein>
<dbReference type="InterPro" id="IPR000719">
    <property type="entry name" value="Prot_kinase_dom"/>
</dbReference>
<keyword evidence="1" id="KW-0808">Transferase</keyword>
<keyword evidence="6" id="KW-1133">Transmembrane helix</keyword>
<dbReference type="EMBL" id="CP012672">
    <property type="protein sequence ID" value="AUX32211.1"/>
    <property type="molecule type" value="Genomic_DNA"/>
</dbReference>
<feature type="transmembrane region" description="Helical" evidence="6">
    <location>
        <begin position="820"/>
        <end position="843"/>
    </location>
</feature>
<dbReference type="AlphaFoldDB" id="A0A4P2QQQ0"/>
<evidence type="ECO:0000256" key="1">
    <source>
        <dbReference type="ARBA" id="ARBA00022679"/>
    </source>
</evidence>
<dbReference type="InterPro" id="IPR008266">
    <property type="entry name" value="Tyr_kinase_AS"/>
</dbReference>
<evidence type="ECO:0000256" key="3">
    <source>
        <dbReference type="ARBA" id="ARBA00022777"/>
    </source>
</evidence>
<dbReference type="PROSITE" id="PS00109">
    <property type="entry name" value="PROTEIN_KINASE_TYR"/>
    <property type="match status" value="1"/>
</dbReference>
<evidence type="ECO:0000256" key="4">
    <source>
        <dbReference type="ARBA" id="ARBA00022840"/>
    </source>
</evidence>
<dbReference type="RefSeq" id="WP_237245485.1">
    <property type="nucleotide sequence ID" value="NZ_CP012672.1"/>
</dbReference>
<proteinExistence type="predicted"/>
<dbReference type="InterPro" id="IPR050660">
    <property type="entry name" value="NEK_Ser/Thr_kinase"/>
</dbReference>
<feature type="transmembrane region" description="Helical" evidence="6">
    <location>
        <begin position="772"/>
        <end position="792"/>
    </location>
</feature>
<feature type="domain" description="Protein kinase" evidence="7">
    <location>
        <begin position="15"/>
        <end position="289"/>
    </location>
</feature>
<dbReference type="GO" id="GO:0005524">
    <property type="term" value="F:ATP binding"/>
    <property type="evidence" value="ECO:0007669"/>
    <property type="project" value="UniProtKB-KW"/>
</dbReference>
<dbReference type="PROSITE" id="PS50011">
    <property type="entry name" value="PROTEIN_KINASE_DOM"/>
    <property type="match status" value="1"/>
</dbReference>
<reference evidence="8 9" key="1">
    <citation type="submission" date="2015-09" db="EMBL/GenBank/DDBJ databases">
        <title>Sorangium comparison.</title>
        <authorList>
            <person name="Zaburannyi N."/>
            <person name="Bunk B."/>
            <person name="Overmann J."/>
            <person name="Mueller R."/>
        </authorList>
    </citation>
    <scope>NUCLEOTIDE SEQUENCE [LARGE SCALE GENOMIC DNA]</scope>
    <source>
        <strain evidence="8 9">So ce836</strain>
    </source>
</reference>
<evidence type="ECO:0000256" key="2">
    <source>
        <dbReference type="ARBA" id="ARBA00022741"/>
    </source>
</evidence>
<dbReference type="Pfam" id="PF00069">
    <property type="entry name" value="Pkinase"/>
    <property type="match status" value="1"/>
</dbReference>
<dbReference type="Proteomes" id="UP000295497">
    <property type="component" value="Chromosome"/>
</dbReference>
<dbReference type="Gene3D" id="1.10.510.10">
    <property type="entry name" value="Transferase(Phosphotransferase) domain 1"/>
    <property type="match status" value="1"/>
</dbReference>
<feature type="compositionally biased region" description="Basic residues" evidence="5">
    <location>
        <begin position="558"/>
        <end position="567"/>
    </location>
</feature>
<keyword evidence="2" id="KW-0547">Nucleotide-binding</keyword>
<dbReference type="InterPro" id="IPR011009">
    <property type="entry name" value="Kinase-like_dom_sf"/>
</dbReference>
<keyword evidence="6" id="KW-0812">Transmembrane</keyword>
<gene>
    <name evidence="8" type="ORF">SOCE836_043480</name>
</gene>